<comment type="caution">
    <text evidence="2">The sequence shown here is derived from an EMBL/GenBank/DDBJ whole genome shotgun (WGS) entry which is preliminary data.</text>
</comment>
<keyword evidence="3" id="KW-1185">Reference proteome</keyword>
<feature type="signal peptide" evidence="1">
    <location>
        <begin position="1"/>
        <end position="22"/>
    </location>
</feature>
<organism evidence="2 3">
    <name type="scientific">Stephania yunnanensis</name>
    <dbReference type="NCBI Taxonomy" id="152371"/>
    <lineage>
        <taxon>Eukaryota</taxon>
        <taxon>Viridiplantae</taxon>
        <taxon>Streptophyta</taxon>
        <taxon>Embryophyta</taxon>
        <taxon>Tracheophyta</taxon>
        <taxon>Spermatophyta</taxon>
        <taxon>Magnoliopsida</taxon>
        <taxon>Ranunculales</taxon>
        <taxon>Menispermaceae</taxon>
        <taxon>Menispermoideae</taxon>
        <taxon>Cissampelideae</taxon>
        <taxon>Stephania</taxon>
    </lineage>
</organism>
<gene>
    <name evidence="2" type="ORF">Syun_019403</name>
</gene>
<dbReference type="EMBL" id="JBBNAF010000008">
    <property type="protein sequence ID" value="KAK9121786.1"/>
    <property type="molecule type" value="Genomic_DNA"/>
</dbReference>
<reference evidence="2 3" key="1">
    <citation type="submission" date="2024-01" db="EMBL/GenBank/DDBJ databases">
        <title>Genome assemblies of Stephania.</title>
        <authorList>
            <person name="Yang L."/>
        </authorList>
    </citation>
    <scope>NUCLEOTIDE SEQUENCE [LARGE SCALE GENOMIC DNA]</scope>
    <source>
        <strain evidence="2">YNDBR</strain>
        <tissue evidence="2">Leaf</tissue>
    </source>
</reference>
<evidence type="ECO:0000313" key="2">
    <source>
        <dbReference type="EMBL" id="KAK9121786.1"/>
    </source>
</evidence>
<evidence type="ECO:0008006" key="4">
    <source>
        <dbReference type="Google" id="ProtNLM"/>
    </source>
</evidence>
<evidence type="ECO:0000256" key="1">
    <source>
        <dbReference type="SAM" id="SignalP"/>
    </source>
</evidence>
<keyword evidence="1" id="KW-0732">Signal</keyword>
<feature type="chain" id="PRO_5042867276" description="Secreted protein" evidence="1">
    <location>
        <begin position="23"/>
        <end position="110"/>
    </location>
</feature>
<accession>A0AAP0IWG5</accession>
<dbReference type="Proteomes" id="UP001420932">
    <property type="component" value="Unassembled WGS sequence"/>
</dbReference>
<proteinExistence type="predicted"/>
<name>A0AAP0IWG5_9MAGN</name>
<sequence length="110" mass="12618">MNLVKTLCFLLFILFLDEIMEAIGVRRRFIEALAYQFERLLEALCILQEQQIFCRKTTVLAASVVRARAGEKYGCRHLGDLFFCSRQFSRSDALSGHISLDTKSIKILPT</sequence>
<dbReference type="AlphaFoldDB" id="A0AAP0IWG5"/>
<evidence type="ECO:0000313" key="3">
    <source>
        <dbReference type="Proteomes" id="UP001420932"/>
    </source>
</evidence>
<protein>
    <recommendedName>
        <fullName evidence="4">Secreted protein</fullName>
    </recommendedName>
</protein>